<dbReference type="PROSITE" id="PS00941">
    <property type="entry name" value="CARBOXYLESTERASE_B_2"/>
    <property type="match status" value="1"/>
</dbReference>
<evidence type="ECO:0000256" key="4">
    <source>
        <dbReference type="ARBA" id="ARBA00023157"/>
    </source>
</evidence>
<reference evidence="8 9" key="1">
    <citation type="journal article" date="2024" name="bioRxiv">
        <title>A reference genome for Trichogramma kaykai: A tiny desert-dwelling parasitoid wasp with competing sex-ratio distorters.</title>
        <authorList>
            <person name="Culotta J."/>
            <person name="Lindsey A.R."/>
        </authorList>
    </citation>
    <scope>NUCLEOTIDE SEQUENCE [LARGE SCALE GENOMIC DNA]</scope>
    <source>
        <strain evidence="8 9">KSX58</strain>
    </source>
</reference>
<dbReference type="EC" id="3.1.1.-" evidence="6"/>
<evidence type="ECO:0000259" key="7">
    <source>
        <dbReference type="Pfam" id="PF00135"/>
    </source>
</evidence>
<dbReference type="InterPro" id="IPR019826">
    <property type="entry name" value="Carboxylesterase_B_AS"/>
</dbReference>
<evidence type="ECO:0000256" key="6">
    <source>
        <dbReference type="RuleBase" id="RU361235"/>
    </source>
</evidence>
<keyword evidence="5" id="KW-0325">Glycoprotein</keyword>
<organism evidence="8 9">
    <name type="scientific">Trichogramma kaykai</name>
    <dbReference type="NCBI Taxonomy" id="54128"/>
    <lineage>
        <taxon>Eukaryota</taxon>
        <taxon>Metazoa</taxon>
        <taxon>Ecdysozoa</taxon>
        <taxon>Arthropoda</taxon>
        <taxon>Hexapoda</taxon>
        <taxon>Insecta</taxon>
        <taxon>Pterygota</taxon>
        <taxon>Neoptera</taxon>
        <taxon>Endopterygota</taxon>
        <taxon>Hymenoptera</taxon>
        <taxon>Apocrita</taxon>
        <taxon>Proctotrupomorpha</taxon>
        <taxon>Chalcidoidea</taxon>
        <taxon>Trichogrammatidae</taxon>
        <taxon>Trichogramma</taxon>
    </lineage>
</organism>
<sequence>MDGPQVTVEEGILQGSVIRGYLDNSYIGFKGIPYAEPPLGSLRFKEPQPARKWSGVRDATEYAGDIAMQLKTYGPPPYEVLGSEDCLYLNVFSQKLEKNRPVMFFIHGGGFVEGSARGNIYREDYMMTQDIVYVGVNYRLGPFGFLNLGHEVAPGNQGIRDILLALKWVQKNIRSFGGDPNNVTIFGNSSGSMTTHFLTLIPASKGLFHKAILQSGSSFGMSNLVNPKRTDFKNGFKIASNLGCDSENPVEVLEFLRTVPGHKLIDMEGNILTRWERVICGKFEYGPVYDAYFTRDPILPVPLKYLLNNDANIPMIIGHTSDESLLFFTDQFDDVSLLHMYDKYIEDCVKNHLLLKDQTRFDDIMEDIRRFYLKDKPINKENWWNLIGLMSDMLMINPNRKIIDLRNKHCTRNAPTYVFNFSYLGNQSTFYQFDHGPQPLKGVAHADELSYMFYLTYMKENIEGDVYPEKESSDRKTIERLVRMWYNFAAFGNPTEKLDNYVTTEWKPIDQNNLYYLDIGENLNLKDDKNSENRKLYEKYRDIYFNL</sequence>
<dbReference type="SUPFAM" id="SSF53474">
    <property type="entry name" value="alpha/beta-Hydrolases"/>
    <property type="match status" value="1"/>
</dbReference>
<dbReference type="AlphaFoldDB" id="A0ABD2WUD2"/>
<evidence type="ECO:0000313" key="8">
    <source>
        <dbReference type="EMBL" id="KAL3396520.1"/>
    </source>
</evidence>
<dbReference type="InterPro" id="IPR050309">
    <property type="entry name" value="Type-B_Carboxylest/Lipase"/>
</dbReference>
<keyword evidence="3 6" id="KW-0378">Hydrolase</keyword>
<accession>A0ABD2WUD2</accession>
<name>A0ABD2WUD2_9HYME</name>
<dbReference type="InterPro" id="IPR002018">
    <property type="entry name" value="CarbesteraseB"/>
</dbReference>
<evidence type="ECO:0000256" key="3">
    <source>
        <dbReference type="ARBA" id="ARBA00022801"/>
    </source>
</evidence>
<dbReference type="InterPro" id="IPR019819">
    <property type="entry name" value="Carboxylesterase_B_CS"/>
</dbReference>
<dbReference type="EMBL" id="JBJJXI010000071">
    <property type="protein sequence ID" value="KAL3396520.1"/>
    <property type="molecule type" value="Genomic_DNA"/>
</dbReference>
<evidence type="ECO:0000256" key="1">
    <source>
        <dbReference type="ARBA" id="ARBA00005964"/>
    </source>
</evidence>
<dbReference type="GO" id="GO:0052689">
    <property type="term" value="F:carboxylic ester hydrolase activity"/>
    <property type="evidence" value="ECO:0007669"/>
    <property type="project" value="UniProtKB-KW"/>
</dbReference>
<dbReference type="Proteomes" id="UP001627154">
    <property type="component" value="Unassembled WGS sequence"/>
</dbReference>
<comment type="caution">
    <text evidence="8">The sequence shown here is derived from an EMBL/GenBank/DDBJ whole genome shotgun (WGS) entry which is preliminary data.</text>
</comment>
<evidence type="ECO:0000256" key="5">
    <source>
        <dbReference type="ARBA" id="ARBA00023180"/>
    </source>
</evidence>
<dbReference type="PROSITE" id="PS00122">
    <property type="entry name" value="CARBOXYLESTERASE_B_1"/>
    <property type="match status" value="1"/>
</dbReference>
<dbReference type="Gene3D" id="3.40.50.1820">
    <property type="entry name" value="alpha/beta hydrolase"/>
    <property type="match status" value="1"/>
</dbReference>
<evidence type="ECO:0000256" key="2">
    <source>
        <dbReference type="ARBA" id="ARBA00022487"/>
    </source>
</evidence>
<keyword evidence="4" id="KW-1015">Disulfide bond</keyword>
<keyword evidence="2" id="KW-0719">Serine esterase</keyword>
<keyword evidence="9" id="KW-1185">Reference proteome</keyword>
<feature type="domain" description="Carboxylesterase type B" evidence="7">
    <location>
        <begin position="3"/>
        <end position="529"/>
    </location>
</feature>
<comment type="similarity">
    <text evidence="1 6">Belongs to the type-B carboxylesterase/lipase family.</text>
</comment>
<protein>
    <recommendedName>
        <fullName evidence="6">Carboxylic ester hydrolase</fullName>
        <ecNumber evidence="6">3.1.1.-</ecNumber>
    </recommendedName>
</protein>
<gene>
    <name evidence="8" type="ORF">TKK_009676</name>
</gene>
<proteinExistence type="inferred from homology"/>
<dbReference type="InterPro" id="IPR029058">
    <property type="entry name" value="AB_hydrolase_fold"/>
</dbReference>
<dbReference type="Pfam" id="PF00135">
    <property type="entry name" value="COesterase"/>
    <property type="match status" value="1"/>
</dbReference>
<dbReference type="PANTHER" id="PTHR11559">
    <property type="entry name" value="CARBOXYLESTERASE"/>
    <property type="match status" value="1"/>
</dbReference>
<evidence type="ECO:0000313" key="9">
    <source>
        <dbReference type="Proteomes" id="UP001627154"/>
    </source>
</evidence>